<sequence length="120" mass="12941">MANTSSSFSSGQAECGSSTSRHHDANGSEVRRSDQPHAANVNRTTPNGHAAEQNNNNQSGGASTDMQDRTIEVVRWLARLENGSSRESEEGEWEKLCEEDKLASEIDQIYKSSGGASKKG</sequence>
<dbReference type="AlphaFoldDB" id="A0AAV9PN10"/>
<evidence type="ECO:0000313" key="2">
    <source>
        <dbReference type="EMBL" id="KAK5174677.1"/>
    </source>
</evidence>
<feature type="compositionally biased region" description="Polar residues" evidence="1">
    <location>
        <begin position="41"/>
        <end position="65"/>
    </location>
</feature>
<name>A0AAV9PN10_9PEZI</name>
<proteinExistence type="predicted"/>
<feature type="region of interest" description="Disordered" evidence="1">
    <location>
        <begin position="1"/>
        <end position="69"/>
    </location>
</feature>
<dbReference type="Proteomes" id="UP001337655">
    <property type="component" value="Unassembled WGS sequence"/>
</dbReference>
<feature type="compositionally biased region" description="Basic and acidic residues" evidence="1">
    <location>
        <begin position="21"/>
        <end position="35"/>
    </location>
</feature>
<reference evidence="2 3" key="1">
    <citation type="submission" date="2023-08" db="EMBL/GenBank/DDBJ databases">
        <title>Black Yeasts Isolated from many extreme environments.</title>
        <authorList>
            <person name="Coleine C."/>
            <person name="Stajich J.E."/>
            <person name="Selbmann L."/>
        </authorList>
    </citation>
    <scope>NUCLEOTIDE SEQUENCE [LARGE SCALE GENOMIC DNA]</scope>
    <source>
        <strain evidence="2 3">CCFEE 5935</strain>
    </source>
</reference>
<comment type="caution">
    <text evidence="2">The sequence shown here is derived from an EMBL/GenBank/DDBJ whole genome shotgun (WGS) entry which is preliminary data.</text>
</comment>
<evidence type="ECO:0000313" key="3">
    <source>
        <dbReference type="Proteomes" id="UP001337655"/>
    </source>
</evidence>
<protein>
    <submittedName>
        <fullName evidence="2">Uncharacterized protein</fullName>
    </submittedName>
</protein>
<evidence type="ECO:0000256" key="1">
    <source>
        <dbReference type="SAM" id="MobiDB-lite"/>
    </source>
</evidence>
<feature type="compositionally biased region" description="Polar residues" evidence="1">
    <location>
        <begin position="1"/>
        <end position="19"/>
    </location>
</feature>
<organism evidence="2 3">
    <name type="scientific">Saxophila tyrrhenica</name>
    <dbReference type="NCBI Taxonomy" id="1690608"/>
    <lineage>
        <taxon>Eukaryota</taxon>
        <taxon>Fungi</taxon>
        <taxon>Dikarya</taxon>
        <taxon>Ascomycota</taxon>
        <taxon>Pezizomycotina</taxon>
        <taxon>Dothideomycetes</taxon>
        <taxon>Dothideomycetidae</taxon>
        <taxon>Mycosphaerellales</taxon>
        <taxon>Extremaceae</taxon>
        <taxon>Saxophila</taxon>
    </lineage>
</organism>
<accession>A0AAV9PN10</accession>
<keyword evidence="3" id="KW-1185">Reference proteome</keyword>
<dbReference type="EMBL" id="JAVRRT010000002">
    <property type="protein sequence ID" value="KAK5174677.1"/>
    <property type="molecule type" value="Genomic_DNA"/>
</dbReference>
<dbReference type="GeneID" id="89923106"/>
<gene>
    <name evidence="2" type="ORF">LTR77_001759</name>
</gene>
<dbReference type="RefSeq" id="XP_064663346.1">
    <property type="nucleotide sequence ID" value="XM_064799019.1"/>
</dbReference>